<dbReference type="PANTHER" id="PTHR31123">
    <property type="entry name" value="ACCUMULATION OF DYADS PROTEIN 2-RELATED"/>
    <property type="match status" value="1"/>
</dbReference>
<dbReference type="GO" id="GO:0015123">
    <property type="term" value="F:acetate transmembrane transporter activity"/>
    <property type="evidence" value="ECO:0007669"/>
    <property type="project" value="TreeGrafter"/>
</dbReference>
<dbReference type="EMBL" id="JARKIF010000055">
    <property type="protein sequence ID" value="KAJ7606645.1"/>
    <property type="molecule type" value="Genomic_DNA"/>
</dbReference>
<feature type="transmembrane region" description="Helical" evidence="6">
    <location>
        <begin position="184"/>
        <end position="201"/>
    </location>
</feature>
<dbReference type="InterPro" id="IPR000791">
    <property type="entry name" value="Gpr1/Fun34/SatP-like"/>
</dbReference>
<protein>
    <submittedName>
        <fullName evidence="7">Gpr1 family protein</fullName>
    </submittedName>
</protein>
<comment type="subcellular location">
    <subcellularLocation>
        <location evidence="1">Membrane</location>
        <topology evidence="1">Multi-pass membrane protein</topology>
    </subcellularLocation>
</comment>
<dbReference type="InterPro" id="IPR051633">
    <property type="entry name" value="AceTr"/>
</dbReference>
<keyword evidence="4 6" id="KW-1133">Transmembrane helix</keyword>
<reference evidence="7" key="1">
    <citation type="submission" date="2023-03" db="EMBL/GenBank/DDBJ databases">
        <title>Massive genome expansion in bonnet fungi (Mycena s.s.) driven by repeated elements and novel gene families across ecological guilds.</title>
        <authorList>
            <consortium name="Lawrence Berkeley National Laboratory"/>
            <person name="Harder C.B."/>
            <person name="Miyauchi S."/>
            <person name="Viragh M."/>
            <person name="Kuo A."/>
            <person name="Thoen E."/>
            <person name="Andreopoulos B."/>
            <person name="Lu D."/>
            <person name="Skrede I."/>
            <person name="Drula E."/>
            <person name="Henrissat B."/>
            <person name="Morin E."/>
            <person name="Kohler A."/>
            <person name="Barry K."/>
            <person name="LaButti K."/>
            <person name="Morin E."/>
            <person name="Salamov A."/>
            <person name="Lipzen A."/>
            <person name="Mereny Z."/>
            <person name="Hegedus B."/>
            <person name="Baldrian P."/>
            <person name="Stursova M."/>
            <person name="Weitz H."/>
            <person name="Taylor A."/>
            <person name="Grigoriev I.V."/>
            <person name="Nagy L.G."/>
            <person name="Martin F."/>
            <person name="Kauserud H."/>
        </authorList>
    </citation>
    <scope>NUCLEOTIDE SEQUENCE</scope>
    <source>
        <strain evidence="7">9284</strain>
    </source>
</reference>
<dbReference type="AlphaFoldDB" id="A0AAD7B0N4"/>
<feature type="transmembrane region" description="Helical" evidence="6">
    <location>
        <begin position="127"/>
        <end position="147"/>
    </location>
</feature>
<keyword evidence="5 6" id="KW-0472">Membrane</keyword>
<evidence type="ECO:0000256" key="5">
    <source>
        <dbReference type="ARBA" id="ARBA00023136"/>
    </source>
</evidence>
<evidence type="ECO:0000256" key="1">
    <source>
        <dbReference type="ARBA" id="ARBA00004141"/>
    </source>
</evidence>
<feature type="transmembrane region" description="Helical" evidence="6">
    <location>
        <begin position="58"/>
        <end position="77"/>
    </location>
</feature>
<proteinExistence type="inferred from homology"/>
<evidence type="ECO:0000256" key="4">
    <source>
        <dbReference type="ARBA" id="ARBA00022989"/>
    </source>
</evidence>
<organism evidence="7 8">
    <name type="scientific">Roridomyces roridus</name>
    <dbReference type="NCBI Taxonomy" id="1738132"/>
    <lineage>
        <taxon>Eukaryota</taxon>
        <taxon>Fungi</taxon>
        <taxon>Dikarya</taxon>
        <taxon>Basidiomycota</taxon>
        <taxon>Agaricomycotina</taxon>
        <taxon>Agaricomycetes</taxon>
        <taxon>Agaricomycetidae</taxon>
        <taxon>Agaricales</taxon>
        <taxon>Marasmiineae</taxon>
        <taxon>Mycenaceae</taxon>
        <taxon>Roridomyces</taxon>
    </lineage>
</organism>
<evidence type="ECO:0000256" key="2">
    <source>
        <dbReference type="ARBA" id="ARBA00005587"/>
    </source>
</evidence>
<dbReference type="Proteomes" id="UP001221142">
    <property type="component" value="Unassembled WGS sequence"/>
</dbReference>
<dbReference type="PANTHER" id="PTHR31123:SF1">
    <property type="entry name" value="ACCUMULATION OF DYADS PROTEIN 2-RELATED"/>
    <property type="match status" value="1"/>
</dbReference>
<keyword evidence="8" id="KW-1185">Reference proteome</keyword>
<comment type="caution">
    <text evidence="7">The sequence shown here is derived from an EMBL/GenBank/DDBJ whole genome shotgun (WGS) entry which is preliminary data.</text>
</comment>
<evidence type="ECO:0000256" key="3">
    <source>
        <dbReference type="ARBA" id="ARBA00022692"/>
    </source>
</evidence>
<feature type="transmembrane region" description="Helical" evidence="6">
    <location>
        <begin position="153"/>
        <end position="172"/>
    </location>
</feature>
<comment type="similarity">
    <text evidence="2">Belongs to the acetate uptake transporter (AceTr) (TC 2.A.96) family.</text>
</comment>
<evidence type="ECO:0000256" key="6">
    <source>
        <dbReference type="SAM" id="Phobius"/>
    </source>
</evidence>
<dbReference type="Pfam" id="PF01184">
    <property type="entry name" value="Gpr1_Fun34_YaaH"/>
    <property type="match status" value="1"/>
</dbReference>
<evidence type="ECO:0000313" key="8">
    <source>
        <dbReference type="Proteomes" id="UP001221142"/>
    </source>
</evidence>
<sequence length="223" mass="23699">MSLDIEKGHGGAGSALTAAPFPTRIADPAPLGLFSFAATTFILSFYNVQIRGITEPNVVVGMALFTGGLAQLLAGMWEFPRGNVFGATAFTSYGAFWLSYAAILIPGSGIINAYVDPTTGKLNGEMLDNALGIYLFTWFIFTFFFFLTSLRKSIAFISLFGCLSITFALLGAGNFTGKENVLKAGGAFGIVTAFIAYYMAFSDLLAAERAPIIGLPMGGFKHD</sequence>
<dbReference type="GO" id="GO:0005886">
    <property type="term" value="C:plasma membrane"/>
    <property type="evidence" value="ECO:0007669"/>
    <property type="project" value="TreeGrafter"/>
</dbReference>
<name>A0AAD7B0N4_9AGAR</name>
<feature type="transmembrane region" description="Helical" evidence="6">
    <location>
        <begin position="29"/>
        <end position="46"/>
    </location>
</feature>
<keyword evidence="3 6" id="KW-0812">Transmembrane</keyword>
<dbReference type="NCBIfam" id="NF038013">
    <property type="entry name" value="AceTr_1"/>
    <property type="match status" value="1"/>
</dbReference>
<gene>
    <name evidence="7" type="ORF">FB45DRAFT_949558</name>
</gene>
<evidence type="ECO:0000313" key="7">
    <source>
        <dbReference type="EMBL" id="KAJ7606645.1"/>
    </source>
</evidence>
<feature type="transmembrane region" description="Helical" evidence="6">
    <location>
        <begin position="97"/>
        <end position="115"/>
    </location>
</feature>
<accession>A0AAD7B0N4</accession>